<dbReference type="Pfam" id="PF03412">
    <property type="entry name" value="Peptidase_C39"/>
    <property type="match status" value="1"/>
</dbReference>
<evidence type="ECO:0000313" key="14">
    <source>
        <dbReference type="Proteomes" id="UP000002772"/>
    </source>
</evidence>
<reference evidence="14" key="1">
    <citation type="journal article" date="2011" name="Stand. Genomic Sci.">
        <title>Non-contiguous finished genome sequence of the opportunistic oral pathogen Prevotella multisaccharivorax type strain (PPPA20).</title>
        <authorList>
            <person name="Pati A."/>
            <person name="Gronow S."/>
            <person name="Lu M."/>
            <person name="Lapidus A."/>
            <person name="Nolan M."/>
            <person name="Lucas S."/>
            <person name="Hammon N."/>
            <person name="Deshpande S."/>
            <person name="Cheng J.F."/>
            <person name="Tapia R."/>
            <person name="Han C."/>
            <person name="Goodwin L."/>
            <person name="Pitluck S."/>
            <person name="Liolios K."/>
            <person name="Pagani I."/>
            <person name="Mavromatis K."/>
            <person name="Mikhailova N."/>
            <person name="Huntemann M."/>
            <person name="Chen A."/>
            <person name="Palaniappan K."/>
            <person name="Land M."/>
            <person name="Hauser L."/>
            <person name="Detter J.C."/>
            <person name="Brambilla E.M."/>
            <person name="Rohde M."/>
            <person name="Goker M."/>
            <person name="Woyke T."/>
            <person name="Bristow J."/>
            <person name="Eisen J.A."/>
            <person name="Markowitz V."/>
            <person name="Hugenholtz P."/>
            <person name="Kyrpides N.C."/>
            <person name="Klenk H.P."/>
            <person name="Ivanova N."/>
        </authorList>
    </citation>
    <scope>NUCLEOTIDE SEQUENCE [LARGE SCALE GENOMIC DNA]</scope>
    <source>
        <strain evidence="14">DSM 17128</strain>
    </source>
</reference>
<evidence type="ECO:0000256" key="7">
    <source>
        <dbReference type="ARBA" id="ARBA00023136"/>
    </source>
</evidence>
<dbReference type="PROSITE" id="PS00211">
    <property type="entry name" value="ABC_TRANSPORTER_1"/>
    <property type="match status" value="1"/>
</dbReference>
<dbReference type="EC" id="3.6.3.44" evidence="13"/>
<dbReference type="PROSITE" id="PS50893">
    <property type="entry name" value="ABC_TRANSPORTER_2"/>
    <property type="match status" value="1"/>
</dbReference>
<evidence type="ECO:0000256" key="8">
    <source>
        <dbReference type="ARBA" id="ARBA00043264"/>
    </source>
</evidence>
<accession>F8NCG6</accession>
<dbReference type="SUPFAM" id="SSF52540">
    <property type="entry name" value="P-loop containing nucleoside triphosphate hydrolases"/>
    <property type="match status" value="1"/>
</dbReference>
<dbReference type="GO" id="GO:0015031">
    <property type="term" value="P:protein transport"/>
    <property type="evidence" value="ECO:0007669"/>
    <property type="project" value="UniProtKB-KW"/>
</dbReference>
<dbReference type="Proteomes" id="UP000002772">
    <property type="component" value="Unassembled WGS sequence"/>
</dbReference>
<evidence type="ECO:0000256" key="3">
    <source>
        <dbReference type="ARBA" id="ARBA00022741"/>
    </source>
</evidence>
<evidence type="ECO:0000259" key="12">
    <source>
        <dbReference type="PROSITE" id="PS50990"/>
    </source>
</evidence>
<dbReference type="HOGENOM" id="CLU_000604_95_3_10"/>
<feature type="transmembrane region" description="Helical" evidence="9">
    <location>
        <begin position="279"/>
        <end position="301"/>
    </location>
</feature>
<dbReference type="InterPro" id="IPR003439">
    <property type="entry name" value="ABC_transporter-like_ATP-bd"/>
</dbReference>
<feature type="transmembrane region" description="Helical" evidence="9">
    <location>
        <begin position="211"/>
        <end position="233"/>
    </location>
</feature>
<dbReference type="PROSITE" id="PS50929">
    <property type="entry name" value="ABC_TM1F"/>
    <property type="match status" value="1"/>
</dbReference>
<dbReference type="Gene3D" id="3.90.70.10">
    <property type="entry name" value="Cysteine proteinases"/>
    <property type="match status" value="1"/>
</dbReference>
<dbReference type="GO" id="GO:0006508">
    <property type="term" value="P:proteolysis"/>
    <property type="evidence" value="ECO:0007669"/>
    <property type="project" value="InterPro"/>
</dbReference>
<dbReference type="eggNOG" id="COG2274">
    <property type="taxonomic scope" value="Bacteria"/>
</dbReference>
<dbReference type="Gene3D" id="3.40.50.300">
    <property type="entry name" value="P-loop containing nucleotide triphosphate hydrolases"/>
    <property type="match status" value="1"/>
</dbReference>
<dbReference type="AlphaFoldDB" id="F8NCG6"/>
<feature type="domain" description="ABC transporter" evidence="10">
    <location>
        <begin position="486"/>
        <end position="722"/>
    </location>
</feature>
<gene>
    <name evidence="13" type="ORF">Premu_0579</name>
</gene>
<dbReference type="PANTHER" id="PTHR24221:SF654">
    <property type="entry name" value="ATP-BINDING CASSETTE SUB-FAMILY B MEMBER 6"/>
    <property type="match status" value="1"/>
</dbReference>
<dbReference type="EMBL" id="GL945017">
    <property type="protein sequence ID" value="EGN56056.1"/>
    <property type="molecule type" value="Genomic_DNA"/>
</dbReference>
<dbReference type="InterPro" id="IPR027417">
    <property type="entry name" value="P-loop_NTPase"/>
</dbReference>
<evidence type="ECO:0000259" key="11">
    <source>
        <dbReference type="PROSITE" id="PS50929"/>
    </source>
</evidence>
<keyword evidence="5" id="KW-0813">Transport</keyword>
<feature type="domain" description="Peptidase C39" evidence="12">
    <location>
        <begin position="8"/>
        <end position="128"/>
    </location>
</feature>
<name>F8NCG6_9BACT</name>
<dbReference type="Gene3D" id="1.20.1560.10">
    <property type="entry name" value="ABC transporter type 1, transmembrane domain"/>
    <property type="match status" value="1"/>
</dbReference>
<dbReference type="GO" id="GO:0005886">
    <property type="term" value="C:plasma membrane"/>
    <property type="evidence" value="ECO:0007669"/>
    <property type="project" value="UniProtKB-SubCell"/>
</dbReference>
<keyword evidence="4" id="KW-0067">ATP-binding</keyword>
<dbReference type="GO" id="GO:0140359">
    <property type="term" value="F:ABC-type transporter activity"/>
    <property type="evidence" value="ECO:0007669"/>
    <property type="project" value="InterPro"/>
</dbReference>
<dbReference type="OrthoDB" id="9760358at2"/>
<dbReference type="GO" id="GO:0008233">
    <property type="term" value="F:peptidase activity"/>
    <property type="evidence" value="ECO:0007669"/>
    <property type="project" value="InterPro"/>
</dbReference>
<dbReference type="InterPro" id="IPR036640">
    <property type="entry name" value="ABC1_TM_sf"/>
</dbReference>
<evidence type="ECO:0000256" key="2">
    <source>
        <dbReference type="ARBA" id="ARBA00022692"/>
    </source>
</evidence>
<keyword evidence="13" id="KW-0378">Hydrolase</keyword>
<evidence type="ECO:0000313" key="13">
    <source>
        <dbReference type="EMBL" id="EGN56056.1"/>
    </source>
</evidence>
<evidence type="ECO:0000256" key="4">
    <source>
        <dbReference type="ARBA" id="ARBA00022840"/>
    </source>
</evidence>
<dbReference type="SUPFAM" id="SSF90123">
    <property type="entry name" value="ABC transporter transmembrane region"/>
    <property type="match status" value="1"/>
</dbReference>
<dbReference type="GO" id="GO:0016887">
    <property type="term" value="F:ATP hydrolysis activity"/>
    <property type="evidence" value="ECO:0007669"/>
    <property type="project" value="InterPro"/>
</dbReference>
<keyword evidence="6 9" id="KW-1133">Transmembrane helix</keyword>
<comment type="subcellular location">
    <subcellularLocation>
        <location evidence="1">Cell membrane</location>
        <topology evidence="1">Multi-pass membrane protein</topology>
    </subcellularLocation>
</comment>
<dbReference type="PANTHER" id="PTHR24221">
    <property type="entry name" value="ATP-BINDING CASSETTE SUB-FAMILY B"/>
    <property type="match status" value="1"/>
</dbReference>
<feature type="transmembrane region" description="Helical" evidence="9">
    <location>
        <begin position="307"/>
        <end position="325"/>
    </location>
</feature>
<dbReference type="SMART" id="SM00382">
    <property type="entry name" value="AAA"/>
    <property type="match status" value="1"/>
</dbReference>
<evidence type="ECO:0000256" key="9">
    <source>
        <dbReference type="SAM" id="Phobius"/>
    </source>
</evidence>
<dbReference type="Pfam" id="PF00005">
    <property type="entry name" value="ABC_tran"/>
    <property type="match status" value="1"/>
</dbReference>
<evidence type="ECO:0000259" key="10">
    <source>
        <dbReference type="PROSITE" id="PS50893"/>
    </source>
</evidence>
<dbReference type="InterPro" id="IPR003593">
    <property type="entry name" value="AAA+_ATPase"/>
</dbReference>
<organism evidence="13 14">
    <name type="scientific">Hallella multisaccharivorax DSM 17128</name>
    <dbReference type="NCBI Taxonomy" id="688246"/>
    <lineage>
        <taxon>Bacteria</taxon>
        <taxon>Pseudomonadati</taxon>
        <taxon>Bacteroidota</taxon>
        <taxon>Bacteroidia</taxon>
        <taxon>Bacteroidales</taxon>
        <taxon>Prevotellaceae</taxon>
        <taxon>Hallella</taxon>
    </lineage>
</organism>
<dbReference type="STRING" id="688246.Premu_0579"/>
<dbReference type="PROSITE" id="PS50990">
    <property type="entry name" value="PEPTIDASE_C39"/>
    <property type="match status" value="1"/>
</dbReference>
<dbReference type="InterPro" id="IPR005074">
    <property type="entry name" value="Peptidase_C39"/>
</dbReference>
<dbReference type="GO" id="GO:0043213">
    <property type="term" value="P:bacteriocin transport"/>
    <property type="evidence" value="ECO:0007669"/>
    <property type="project" value="UniProtKB-KW"/>
</dbReference>
<keyword evidence="3" id="KW-0547">Nucleotide-binding</keyword>
<protein>
    <submittedName>
        <fullName evidence="13">Xenobiotic-transporting ATPase</fullName>
        <ecNumber evidence="13">3.6.3.44</ecNumber>
    </submittedName>
</protein>
<dbReference type="GO" id="GO:0034040">
    <property type="term" value="F:ATPase-coupled lipid transmembrane transporter activity"/>
    <property type="evidence" value="ECO:0007669"/>
    <property type="project" value="TreeGrafter"/>
</dbReference>
<proteinExistence type="predicted"/>
<dbReference type="RefSeq" id="WP_007572961.1">
    <property type="nucleotide sequence ID" value="NZ_BPTS01000001.1"/>
</dbReference>
<keyword evidence="14" id="KW-1185">Reference proteome</keyword>
<keyword evidence="2 9" id="KW-0812">Transmembrane</keyword>
<feature type="domain" description="ABC transmembrane type-1" evidence="11">
    <location>
        <begin position="173"/>
        <end position="452"/>
    </location>
</feature>
<feature type="transmembrane region" description="Helical" evidence="9">
    <location>
        <begin position="406"/>
        <end position="433"/>
    </location>
</feature>
<dbReference type="InterPro" id="IPR017871">
    <property type="entry name" value="ABC_transporter-like_CS"/>
</dbReference>
<dbReference type="Pfam" id="PF00664">
    <property type="entry name" value="ABC_membrane"/>
    <property type="match status" value="1"/>
</dbReference>
<evidence type="ECO:0000256" key="5">
    <source>
        <dbReference type="ARBA" id="ARBA00022927"/>
    </source>
</evidence>
<dbReference type="InterPro" id="IPR011527">
    <property type="entry name" value="ABC1_TM_dom"/>
</dbReference>
<evidence type="ECO:0000256" key="6">
    <source>
        <dbReference type="ARBA" id="ARBA00022989"/>
    </source>
</evidence>
<keyword evidence="5" id="KW-0653">Protein transport</keyword>
<dbReference type="GO" id="GO:0005524">
    <property type="term" value="F:ATP binding"/>
    <property type="evidence" value="ECO:0007669"/>
    <property type="project" value="UniProtKB-KW"/>
</dbReference>
<dbReference type="FunFam" id="3.40.50.300:FF:000218">
    <property type="entry name" value="Multidrug ABC transporter ATP-binding protein"/>
    <property type="match status" value="1"/>
</dbReference>
<keyword evidence="7 9" id="KW-0472">Membrane</keyword>
<feature type="transmembrane region" description="Helical" evidence="9">
    <location>
        <begin position="169"/>
        <end position="191"/>
    </location>
</feature>
<dbReference type="CDD" id="cd18571">
    <property type="entry name" value="ABC_6TM_peptidase_like"/>
    <property type="match status" value="1"/>
</dbReference>
<dbReference type="InterPro" id="IPR039421">
    <property type="entry name" value="Type_1_exporter"/>
</dbReference>
<keyword evidence="8" id="KW-0080">Bacteriocin transport</keyword>
<evidence type="ECO:0000256" key="1">
    <source>
        <dbReference type="ARBA" id="ARBA00004651"/>
    </source>
</evidence>
<sequence>MKYPFFKQLSEKDCGPTCFRMIAKYYGKDIDVVSAKVLCNLYKNGTTLLTIKKAFENINIDSTGMKISHCDFIENFNAPCIIFWKRSHFVVVWHVFRNEVLIGDPAIGNILYNIRDFKRGFIADQHSGDDLGIVLLPQPNSYFSTDEIKNKQSNSYVNYSLFLRPQRKLIYQLLFSFFLSSIISFVFPFLAQGVVDLGIENKDGGLVTCILISQVALIIGMCANRFVSGWLMAHISNRVSISMVCHFLEKLMKMRISFFDAKMIGDLLQRIQDFNKIEYFLTSVLIGIAITIVGFIIYGIVLFQYSWQLICIFIIGAICYLYWIYMFKNKRKILDYQRFLQVSQNQSLIIHLIRGMQDIKLNNCEDYKLNCWTKKQLQIYDINMQGVKLLQVQNIGALLIDQIKNILITFFCAKFVISGSITMGMMVAISYVLGQLNGPLYQFSSFIQSFQDAQISAERINEISAEEDEDDLYKNKTKVDSCVKPIIFKDVSFRYTGAVQKNVLNNISCTIYPGKITAIVGESGSGKSTFLKLILGFYTPTKGQISLGKTDYKDIDLKDWRKRCSVVLQDGYLFTESIAENISLCDEKVNMEKVIDAAKQAQIHSFVTGLPLGYDTIIGEDGMNLSGGQKQRLCIARAIYKNGAYVMLDEATNALDANNENDIIDNLKSFYTNRTVIIIAHRLSTIKHADNIIVLKKGVIIECGKHEELLRNNGYYTELFNKQLNV</sequence>